<dbReference type="KEGG" id="cza:CYCME_2397"/>
<gene>
    <name evidence="1" type="ORF">CYCME_2397</name>
</gene>
<dbReference type="EMBL" id="CP005996">
    <property type="protein sequence ID" value="AGS40707.1"/>
    <property type="molecule type" value="Genomic_DNA"/>
</dbReference>
<proteinExistence type="predicted"/>
<keyword evidence="2" id="KW-1185">Reference proteome</keyword>
<protein>
    <submittedName>
        <fullName evidence="1">Uncharacterized protein</fullName>
    </submittedName>
</protein>
<evidence type="ECO:0000313" key="1">
    <source>
        <dbReference type="EMBL" id="AGS40707.1"/>
    </source>
</evidence>
<reference evidence="2" key="2">
    <citation type="journal article" date="2016" name="Environ. Microbiol. Rep.">
        <title>Analysis of defence systems and a conjugative IncP-1 plasmid in the marine polyaromatic hydrocarbons-degrading bacterium Cycloclasticus sp. 78-ME.</title>
        <authorList>
            <person name="Yakimov M.M."/>
            <person name="Crisafi F."/>
            <person name="Messina E."/>
            <person name="Smedile F."/>
            <person name="Lopatina A."/>
            <person name="Denaro R."/>
            <person name="Pieper D.H."/>
            <person name="Golyshin P.N."/>
            <person name="Giuliano L."/>
        </authorList>
    </citation>
    <scope>NUCLEOTIDE SEQUENCE [LARGE SCALE GENOMIC DNA]</scope>
    <source>
        <strain evidence="2">78-ME</strain>
    </source>
</reference>
<dbReference type="Proteomes" id="UP000015380">
    <property type="component" value="Chromosome"/>
</dbReference>
<sequence length="38" mass="4108">MCFSMSLSLTGWARLVLADTPNEFILAGVADIFIIFSG</sequence>
<evidence type="ECO:0000313" key="2">
    <source>
        <dbReference type="Proteomes" id="UP000015380"/>
    </source>
</evidence>
<dbReference type="AlphaFoldDB" id="S5TII3"/>
<name>S5TII3_9GAMM</name>
<organism evidence="1 2">
    <name type="scientific">Cycloclasticus zancles 78-ME</name>
    <dbReference type="NCBI Taxonomy" id="1198232"/>
    <lineage>
        <taxon>Bacteria</taxon>
        <taxon>Pseudomonadati</taxon>
        <taxon>Pseudomonadota</taxon>
        <taxon>Gammaproteobacteria</taxon>
        <taxon>Thiotrichales</taxon>
        <taxon>Piscirickettsiaceae</taxon>
        <taxon>Cycloclasticus</taxon>
    </lineage>
</organism>
<dbReference type="HOGENOM" id="CLU_3327084_0_0_6"/>
<reference evidence="1 2" key="1">
    <citation type="submission" date="2013-05" db="EMBL/GenBank/DDBJ databases">
        <title>Between feast and famine: a lifestyle of most important marine PAH-degrading bacterium Cycloclasticus sp. 7ME.</title>
        <authorList>
            <person name="Yakimov M.M."/>
            <person name="Messina E."/>
            <person name="Genovese M."/>
            <person name="Denaro R."/>
            <person name="Crisafi F."/>
            <person name="Russo D."/>
            <person name="Cappello S."/>
            <person name="Santisi S."/>
            <person name="Smedile F."/>
            <person name="Golyshina O.V."/>
            <person name="Tran H."/>
            <person name="Pieper D.H."/>
            <person name="Golyshin P.N."/>
            <person name="Giuliano L."/>
        </authorList>
    </citation>
    <scope>NUCLEOTIDE SEQUENCE [LARGE SCALE GENOMIC DNA]</scope>
    <source>
        <strain evidence="1 2">78-ME</strain>
    </source>
</reference>
<accession>S5TII3</accession>
<dbReference type="PATRIC" id="fig|1198232.3.peg.2363"/>